<comment type="caution">
    <text evidence="1">The sequence shown here is derived from an EMBL/GenBank/DDBJ whole genome shotgun (WGS) entry which is preliminary data.</text>
</comment>
<evidence type="ECO:0000313" key="2">
    <source>
        <dbReference type="Proteomes" id="UP000016608"/>
    </source>
</evidence>
<name>U2RAH1_EUBRA</name>
<organism evidence="1 2">
    <name type="scientific">Eubacterium ramulus ATCC 29099</name>
    <dbReference type="NCBI Taxonomy" id="1256908"/>
    <lineage>
        <taxon>Bacteria</taxon>
        <taxon>Bacillati</taxon>
        <taxon>Bacillota</taxon>
        <taxon>Clostridia</taxon>
        <taxon>Eubacteriales</taxon>
        <taxon>Eubacteriaceae</taxon>
        <taxon>Eubacterium</taxon>
    </lineage>
</organism>
<protein>
    <submittedName>
        <fullName evidence="1">Uncharacterized protein</fullName>
    </submittedName>
</protein>
<dbReference type="Proteomes" id="UP000016608">
    <property type="component" value="Unassembled WGS sequence"/>
</dbReference>
<accession>U2RAH1</accession>
<keyword evidence="2" id="KW-1185">Reference proteome</keyword>
<dbReference type="HOGENOM" id="CLU_2316090_0_0_9"/>
<gene>
    <name evidence="1" type="ORF">HMPREF0373_00653</name>
</gene>
<dbReference type="EMBL" id="AWVJ01000047">
    <property type="protein sequence ID" value="ERK50593.1"/>
    <property type="molecule type" value="Genomic_DNA"/>
</dbReference>
<proteinExistence type="predicted"/>
<evidence type="ECO:0000313" key="1">
    <source>
        <dbReference type="EMBL" id="ERK50593.1"/>
    </source>
</evidence>
<sequence length="99" mass="11513">MKKQMKKEELKAIRDWCESVVAVRRAENNALKHTPRGVISLTESQSDRTIQVYSGIENIAHAMKAVLHIDIYSDNTYQKWITYKGIKIMQLEFFVEVAK</sequence>
<dbReference type="AlphaFoldDB" id="U2RAH1"/>
<reference evidence="1 2" key="1">
    <citation type="submission" date="2013-06" db="EMBL/GenBank/DDBJ databases">
        <authorList>
            <person name="Weinstock G."/>
            <person name="Sodergren E."/>
            <person name="Lobos E.A."/>
            <person name="Fulton L."/>
            <person name="Fulton R."/>
            <person name="Courtney L."/>
            <person name="Fronick C."/>
            <person name="O'Laughlin M."/>
            <person name="Godfrey J."/>
            <person name="Wilson R.M."/>
            <person name="Miner T."/>
            <person name="Farmer C."/>
            <person name="Delehaunty K."/>
            <person name="Cordes M."/>
            <person name="Minx P."/>
            <person name="Tomlinson C."/>
            <person name="Chen J."/>
            <person name="Wollam A."/>
            <person name="Pepin K.H."/>
            <person name="Bhonagiri V."/>
            <person name="Zhang X."/>
            <person name="Warren W."/>
            <person name="Mitreva M."/>
            <person name="Mardis E.R."/>
            <person name="Wilson R.K."/>
        </authorList>
    </citation>
    <scope>NUCLEOTIDE SEQUENCE [LARGE SCALE GENOMIC DNA]</scope>
    <source>
        <strain evidence="1 2">ATCC 29099</strain>
    </source>
</reference>
<dbReference type="PATRIC" id="fig|1256908.3.peg.599"/>